<keyword evidence="1 3" id="KW-0378">Hydrolase</keyword>
<sequence length="285" mass="30265">MARTSAPAPNAGTITDLEAAVRQERAGRAAIHADELPPIPGLTITDHLVPGSDDDVKVRVRVYRPEGRPSPLPLAVYMHGGAFVLGSLDMVHQGVAQLALGTGAVIVSVGYRLAPEHPFPAGLNDCYSAGVSAGATLALGVALLTRDRGGPAVRFQSVVMPTTDDRLETPSMRDAVDTPVWNRLLAVQCWRLYLGEGVTEADQYAAPARADDLTGLPPTYLAVGGEDPLRDEGILFALRLMQAGVPVDLHAYAGAAHGFRDLDIDTARRAQEEQIWALRRGLAAD</sequence>
<dbReference type="AlphaFoldDB" id="A0A1S1PLA6"/>
<keyword evidence="4" id="KW-1185">Reference proteome</keyword>
<evidence type="ECO:0000256" key="1">
    <source>
        <dbReference type="ARBA" id="ARBA00022801"/>
    </source>
</evidence>
<dbReference type="SUPFAM" id="SSF53474">
    <property type="entry name" value="alpha/beta-Hydrolases"/>
    <property type="match status" value="1"/>
</dbReference>
<comment type="caution">
    <text evidence="3">The sequence shown here is derived from an EMBL/GenBank/DDBJ whole genome shotgun (WGS) entry which is preliminary data.</text>
</comment>
<evidence type="ECO:0000313" key="3">
    <source>
        <dbReference type="EMBL" id="OHV21462.1"/>
    </source>
</evidence>
<evidence type="ECO:0000259" key="2">
    <source>
        <dbReference type="Pfam" id="PF07859"/>
    </source>
</evidence>
<evidence type="ECO:0000313" key="4">
    <source>
        <dbReference type="Proteomes" id="UP000179769"/>
    </source>
</evidence>
<dbReference type="Gene3D" id="3.40.50.1820">
    <property type="entry name" value="alpha/beta hydrolase"/>
    <property type="match status" value="2"/>
</dbReference>
<name>A0A1S1PLA6_9ACTN</name>
<protein>
    <submittedName>
        <fullName evidence="3">Alpha/beta hydrolase</fullName>
    </submittedName>
</protein>
<gene>
    <name evidence="3" type="ORF">BBK14_26470</name>
</gene>
<reference evidence="4" key="1">
    <citation type="submission" date="2016-07" db="EMBL/GenBank/DDBJ databases">
        <title>Frankia sp. NRRL B-16219 Genome sequencing.</title>
        <authorList>
            <person name="Ghodhbane-Gtari F."/>
            <person name="Swanson E."/>
            <person name="Gueddou A."/>
            <person name="Louati M."/>
            <person name="Nouioui I."/>
            <person name="Hezbri K."/>
            <person name="Abebe-Akele F."/>
            <person name="Simpson S."/>
            <person name="Morris K."/>
            <person name="Thomas K."/>
            <person name="Gtari M."/>
            <person name="Tisa L.S."/>
        </authorList>
    </citation>
    <scope>NUCLEOTIDE SEQUENCE [LARGE SCALE GENOMIC DNA]</scope>
    <source>
        <strain evidence="4">NRRL B-16219</strain>
    </source>
</reference>
<dbReference type="InterPro" id="IPR029058">
    <property type="entry name" value="AB_hydrolase_fold"/>
</dbReference>
<dbReference type="EMBL" id="MAXA01000253">
    <property type="protein sequence ID" value="OHV21462.1"/>
    <property type="molecule type" value="Genomic_DNA"/>
</dbReference>
<dbReference type="RefSeq" id="WP_071066346.1">
    <property type="nucleotide sequence ID" value="NZ_MAXA01000253.1"/>
</dbReference>
<dbReference type="InterPro" id="IPR050300">
    <property type="entry name" value="GDXG_lipolytic_enzyme"/>
</dbReference>
<dbReference type="Proteomes" id="UP000179769">
    <property type="component" value="Unassembled WGS sequence"/>
</dbReference>
<dbReference type="GO" id="GO:0016787">
    <property type="term" value="F:hydrolase activity"/>
    <property type="evidence" value="ECO:0007669"/>
    <property type="project" value="UniProtKB-KW"/>
</dbReference>
<organism evidence="3 4">
    <name type="scientific">Parafrankia soli</name>
    <dbReference type="NCBI Taxonomy" id="2599596"/>
    <lineage>
        <taxon>Bacteria</taxon>
        <taxon>Bacillati</taxon>
        <taxon>Actinomycetota</taxon>
        <taxon>Actinomycetes</taxon>
        <taxon>Frankiales</taxon>
        <taxon>Frankiaceae</taxon>
        <taxon>Parafrankia</taxon>
    </lineage>
</organism>
<feature type="domain" description="Alpha/beta hydrolase fold-3" evidence="2">
    <location>
        <begin position="129"/>
        <end position="259"/>
    </location>
</feature>
<accession>A0A1S1PLA6</accession>
<dbReference type="OrthoDB" id="3206739at2"/>
<dbReference type="PANTHER" id="PTHR48081">
    <property type="entry name" value="AB HYDROLASE SUPERFAMILY PROTEIN C4A8.06C"/>
    <property type="match status" value="1"/>
</dbReference>
<dbReference type="InterPro" id="IPR013094">
    <property type="entry name" value="AB_hydrolase_3"/>
</dbReference>
<dbReference type="PANTHER" id="PTHR48081:SF8">
    <property type="entry name" value="ALPHA_BETA HYDROLASE FOLD-3 DOMAIN-CONTAINING PROTEIN-RELATED"/>
    <property type="match status" value="1"/>
</dbReference>
<proteinExistence type="predicted"/>
<dbReference type="Pfam" id="PF07859">
    <property type="entry name" value="Abhydrolase_3"/>
    <property type="match status" value="1"/>
</dbReference>